<dbReference type="InterPro" id="IPR041599">
    <property type="entry name" value="Gp138_N"/>
</dbReference>
<keyword evidence="3" id="KW-1185">Reference proteome</keyword>
<evidence type="ECO:0000313" key="2">
    <source>
        <dbReference type="EMBL" id="MEE8658515.1"/>
    </source>
</evidence>
<reference evidence="2 3" key="1">
    <citation type="submission" date="2023-10" db="EMBL/GenBank/DDBJ databases">
        <title>Sorlinia euscelidii gen. nov., sp. nov., an acetic acid bacteria isolated from the gut of Euscelidius variegatus emitter.</title>
        <authorList>
            <person name="Michoud G."/>
            <person name="Marasco R."/>
            <person name="Seferji K."/>
            <person name="Gonella E."/>
            <person name="Garuglieri E."/>
            <person name="Alma A."/>
            <person name="Mapelli F."/>
            <person name="Borin S."/>
            <person name="Daffonchio D."/>
            <person name="Crotti E."/>
        </authorList>
    </citation>
    <scope>NUCLEOTIDE SEQUENCE [LARGE SCALE GENOMIC DNA]</scope>
    <source>
        <strain evidence="2 3">EV16P</strain>
    </source>
</reference>
<organism evidence="2 3">
    <name type="scientific">Sorlinia euscelidii</name>
    <dbReference type="NCBI Taxonomy" id="3081148"/>
    <lineage>
        <taxon>Bacteria</taxon>
        <taxon>Pseudomonadati</taxon>
        <taxon>Pseudomonadota</taxon>
        <taxon>Alphaproteobacteria</taxon>
        <taxon>Acetobacterales</taxon>
        <taxon>Acetobacteraceae</taxon>
        <taxon>Sorlinia</taxon>
    </lineage>
</organism>
<dbReference type="Pfam" id="PF18946">
    <property type="entry name" value="Apex"/>
    <property type="match status" value="1"/>
</dbReference>
<protein>
    <submittedName>
        <fullName evidence="2">Gp138-N domain-containing protein</fullName>
    </submittedName>
</protein>
<proteinExistence type="predicted"/>
<evidence type="ECO:0000313" key="3">
    <source>
        <dbReference type="Proteomes" id="UP001312908"/>
    </source>
</evidence>
<dbReference type="Gene3D" id="2.40.50.230">
    <property type="entry name" value="Gp5 N-terminal domain"/>
    <property type="match status" value="1"/>
</dbReference>
<name>A0ABU7U4I0_9PROT</name>
<accession>A0ABU7U4I0</accession>
<evidence type="ECO:0000259" key="1">
    <source>
        <dbReference type="Pfam" id="PF18352"/>
    </source>
</evidence>
<comment type="caution">
    <text evidence="2">The sequence shown here is derived from an EMBL/GenBank/DDBJ whole genome shotgun (WGS) entry which is preliminary data.</text>
</comment>
<sequence>MMARIPFPTSTLPQDFASNRGAIEYLIRQHLSLIGPPMFAEVVAFYPGQNGGPGRVDVHPMVHQQDAAGRVYPHGVILDIPYMRLQAGTSAIILDPQPGDIGFLLVSGRDHSGVVATGKESPPGSFRQFDMSDSVFIGGFLNPAPTQFIQFTESGIRIVASGPVEIEADNVHITGALKVDGDVTSGNISLTNHVHGGVQTGGSTTGKAQ</sequence>
<dbReference type="InterPro" id="IPR037026">
    <property type="entry name" value="Vgr_OB-fold_dom_sf"/>
</dbReference>
<dbReference type="InterPro" id="IPR044033">
    <property type="entry name" value="GpV-like_apex"/>
</dbReference>
<dbReference type="RefSeq" id="WP_418115308.1">
    <property type="nucleotide sequence ID" value="NZ_JAWJZZ010000001.1"/>
</dbReference>
<dbReference type="Proteomes" id="UP001312908">
    <property type="component" value="Unassembled WGS sequence"/>
</dbReference>
<dbReference type="EMBL" id="JAWJZY010000002">
    <property type="protein sequence ID" value="MEE8658515.1"/>
    <property type="molecule type" value="Genomic_DNA"/>
</dbReference>
<feature type="domain" description="Phage protein Gp138 N-terminal" evidence="1">
    <location>
        <begin position="52"/>
        <end position="139"/>
    </location>
</feature>
<dbReference type="Pfam" id="PF18352">
    <property type="entry name" value="Gp138_N"/>
    <property type="match status" value="1"/>
</dbReference>
<gene>
    <name evidence="2" type="ORF">DOFOFD_05775</name>
</gene>